<evidence type="ECO:0000313" key="2">
    <source>
        <dbReference type="EMBL" id="CAH2311299.1"/>
    </source>
</evidence>
<feature type="compositionally biased region" description="Polar residues" evidence="1">
    <location>
        <begin position="20"/>
        <end position="31"/>
    </location>
</feature>
<reference evidence="2" key="1">
    <citation type="submission" date="2022-03" db="EMBL/GenBank/DDBJ databases">
        <authorList>
            <person name="Alioto T."/>
            <person name="Alioto T."/>
            <person name="Gomez Garrido J."/>
        </authorList>
    </citation>
    <scope>NUCLEOTIDE SEQUENCE</scope>
</reference>
<feature type="compositionally biased region" description="Basic residues" evidence="1">
    <location>
        <begin position="1"/>
        <end position="17"/>
    </location>
</feature>
<name>A0AAD1SU90_PELCU</name>
<organism evidence="2 3">
    <name type="scientific">Pelobates cultripes</name>
    <name type="common">Western spadefoot toad</name>
    <dbReference type="NCBI Taxonomy" id="61616"/>
    <lineage>
        <taxon>Eukaryota</taxon>
        <taxon>Metazoa</taxon>
        <taxon>Chordata</taxon>
        <taxon>Craniata</taxon>
        <taxon>Vertebrata</taxon>
        <taxon>Euteleostomi</taxon>
        <taxon>Amphibia</taxon>
        <taxon>Batrachia</taxon>
        <taxon>Anura</taxon>
        <taxon>Pelobatoidea</taxon>
        <taxon>Pelobatidae</taxon>
        <taxon>Pelobates</taxon>
    </lineage>
</organism>
<accession>A0AAD1SU90</accession>
<proteinExistence type="predicted"/>
<evidence type="ECO:0000313" key="3">
    <source>
        <dbReference type="Proteomes" id="UP001295444"/>
    </source>
</evidence>
<gene>
    <name evidence="2" type="ORF">PECUL_23A046349</name>
</gene>
<evidence type="ECO:0000256" key="1">
    <source>
        <dbReference type="SAM" id="MobiDB-lite"/>
    </source>
</evidence>
<sequence>MSPPQRHRLTLAKKRRNEQRFLSPNQRNGSTQDDRREARLPGIPYSHLPSSPSSMELTPFTLPFIILPPKLNSRYRTIILRLLSLTTVQKLLKKDGSDEIHHKILLHIPSSPEKQEDRRLREQ</sequence>
<keyword evidence="3" id="KW-1185">Reference proteome</keyword>
<dbReference type="EMBL" id="OW240919">
    <property type="protein sequence ID" value="CAH2311299.1"/>
    <property type="molecule type" value="Genomic_DNA"/>
</dbReference>
<feature type="region of interest" description="Disordered" evidence="1">
    <location>
        <begin position="1"/>
        <end position="52"/>
    </location>
</feature>
<protein>
    <submittedName>
        <fullName evidence="2">Uncharacterized protein</fullName>
    </submittedName>
</protein>
<dbReference type="AlphaFoldDB" id="A0AAD1SU90"/>
<dbReference type="Proteomes" id="UP001295444">
    <property type="component" value="Chromosome 08"/>
</dbReference>